<dbReference type="AlphaFoldDB" id="A0A5C5BF78"/>
<keyword evidence="1" id="KW-0812">Transmembrane</keyword>
<accession>A0A5C5BF78</accession>
<comment type="caution">
    <text evidence="2">The sequence shown here is derived from an EMBL/GenBank/DDBJ whole genome shotgun (WGS) entry which is preliminary data.</text>
</comment>
<feature type="transmembrane region" description="Helical" evidence="1">
    <location>
        <begin position="7"/>
        <end position="25"/>
    </location>
</feature>
<dbReference type="EMBL" id="VENP01000008">
    <property type="protein sequence ID" value="TNU76385.1"/>
    <property type="molecule type" value="Genomic_DNA"/>
</dbReference>
<organism evidence="2 3">
    <name type="scientific">Miniimonas arenae</name>
    <dbReference type="NCBI Taxonomy" id="676201"/>
    <lineage>
        <taxon>Bacteria</taxon>
        <taxon>Bacillati</taxon>
        <taxon>Actinomycetota</taxon>
        <taxon>Actinomycetes</taxon>
        <taxon>Micrococcales</taxon>
        <taxon>Beutenbergiaceae</taxon>
        <taxon>Miniimonas</taxon>
    </lineage>
</organism>
<gene>
    <name evidence="2" type="ORF">FH969_03840</name>
</gene>
<evidence type="ECO:0000256" key="1">
    <source>
        <dbReference type="SAM" id="Phobius"/>
    </source>
</evidence>
<dbReference type="OrthoDB" id="5187110at2"/>
<keyword evidence="3" id="KW-1185">Reference proteome</keyword>
<sequence>MHVGRRLGALIVDWVIASAISAGFLDYHPLATLGVFALMTALLLMTLGATIGHRLFGLVVRRNADGGVPCRPLQAVVRTVALCLVVPAGIWGPDGRGLHDVWAGTAVGRR</sequence>
<reference evidence="2 3" key="1">
    <citation type="submission" date="2019-06" db="EMBL/GenBank/DDBJ databases">
        <title>Draft genome sequence of Miniimonas arenae KCTC 19750T isolated from sea sand.</title>
        <authorList>
            <person name="Park S.-J."/>
        </authorList>
    </citation>
    <scope>NUCLEOTIDE SEQUENCE [LARGE SCALE GENOMIC DNA]</scope>
    <source>
        <strain evidence="2 3">KCTC 19750</strain>
    </source>
</reference>
<feature type="transmembrane region" description="Helical" evidence="1">
    <location>
        <begin position="31"/>
        <end position="52"/>
    </location>
</feature>
<dbReference type="Proteomes" id="UP000313849">
    <property type="component" value="Unassembled WGS sequence"/>
</dbReference>
<proteinExistence type="predicted"/>
<evidence type="ECO:0000313" key="3">
    <source>
        <dbReference type="Proteomes" id="UP000313849"/>
    </source>
</evidence>
<keyword evidence="1" id="KW-0472">Membrane</keyword>
<name>A0A5C5BF78_9MICO</name>
<keyword evidence="1" id="KW-1133">Transmembrane helix</keyword>
<evidence type="ECO:0000313" key="2">
    <source>
        <dbReference type="EMBL" id="TNU76385.1"/>
    </source>
</evidence>
<protein>
    <submittedName>
        <fullName evidence="2">RDD family protein</fullName>
    </submittedName>
</protein>